<name>A0ABQ0WZF7_9LACO</name>
<dbReference type="Gene3D" id="1.20.5.340">
    <property type="match status" value="1"/>
</dbReference>
<keyword evidence="1" id="KW-0175">Coiled coil</keyword>
<sequence length="140" mass="15192">MSQFYFQLDGRSKPVKIAKQLTDDDKIDDWLSIILPDAWDIDFGANFDAYVYNPDQKTMTPPGNTDTPTLGSLNQRVKDQDDTIAAQKATITELNTTLAKAQRSMDGLSTQLTTTQSALLEISDTVLASAAAATTGATTK</sequence>
<organism evidence="2 3">
    <name type="scientific">Levilactobacillus zymae</name>
    <dbReference type="NCBI Taxonomy" id="267363"/>
    <lineage>
        <taxon>Bacteria</taxon>
        <taxon>Bacillati</taxon>
        <taxon>Bacillota</taxon>
        <taxon>Bacilli</taxon>
        <taxon>Lactobacillales</taxon>
        <taxon>Lactobacillaceae</taxon>
        <taxon>Levilactobacillus</taxon>
    </lineage>
</organism>
<reference evidence="2 3" key="1">
    <citation type="submission" date="2019-07" db="EMBL/GenBank/DDBJ databases">
        <title>Whole genome shotgun sequence of Lactobacillus zymae NBRC 107157.</title>
        <authorList>
            <person name="Hosoyama A."/>
            <person name="Uohara A."/>
            <person name="Ohji S."/>
            <person name="Ichikawa N."/>
        </authorList>
    </citation>
    <scope>NUCLEOTIDE SEQUENCE [LARGE SCALE GENOMIC DNA]</scope>
    <source>
        <strain evidence="2 3">NBRC 107157</strain>
    </source>
</reference>
<dbReference type="RefSeq" id="WP_057730248.1">
    <property type="nucleotide sequence ID" value="NZ_BJZK01000028.1"/>
</dbReference>
<accession>A0ABQ0WZF7</accession>
<dbReference type="Proteomes" id="UP000321794">
    <property type="component" value="Unassembled WGS sequence"/>
</dbReference>
<feature type="coiled-coil region" evidence="1">
    <location>
        <begin position="84"/>
        <end position="111"/>
    </location>
</feature>
<keyword evidence="3" id="KW-1185">Reference proteome</keyword>
<evidence type="ECO:0000313" key="3">
    <source>
        <dbReference type="Proteomes" id="UP000321794"/>
    </source>
</evidence>
<dbReference type="EMBL" id="BJZK01000028">
    <property type="protein sequence ID" value="GEO72797.1"/>
    <property type="molecule type" value="Genomic_DNA"/>
</dbReference>
<protein>
    <submittedName>
        <fullName evidence="2">Uncharacterized protein</fullName>
    </submittedName>
</protein>
<proteinExistence type="predicted"/>
<comment type="caution">
    <text evidence="2">The sequence shown here is derived from an EMBL/GenBank/DDBJ whole genome shotgun (WGS) entry which is preliminary data.</text>
</comment>
<gene>
    <name evidence="2" type="ORF">LZY01_19650</name>
</gene>
<evidence type="ECO:0000256" key="1">
    <source>
        <dbReference type="SAM" id="Coils"/>
    </source>
</evidence>
<evidence type="ECO:0000313" key="2">
    <source>
        <dbReference type="EMBL" id="GEO72797.1"/>
    </source>
</evidence>